<accession>A0A7C8KPP5</accession>
<dbReference type="SMART" id="SM00052">
    <property type="entry name" value="EAL"/>
    <property type="match status" value="1"/>
</dbReference>
<evidence type="ECO:0000313" key="3">
    <source>
        <dbReference type="Proteomes" id="UP000480246"/>
    </source>
</evidence>
<dbReference type="Pfam" id="PF00563">
    <property type="entry name" value="EAL"/>
    <property type="match status" value="1"/>
</dbReference>
<keyword evidence="3" id="KW-1185">Reference proteome</keyword>
<feature type="domain" description="EAL" evidence="1">
    <location>
        <begin position="1"/>
        <end position="248"/>
    </location>
</feature>
<dbReference type="RefSeq" id="WP_153403916.1">
    <property type="nucleotide sequence ID" value="NZ_ML762432.1"/>
</dbReference>
<dbReference type="PROSITE" id="PS50883">
    <property type="entry name" value="EAL"/>
    <property type="match status" value="1"/>
</dbReference>
<dbReference type="Proteomes" id="UP000480246">
    <property type="component" value="Unassembled WGS sequence"/>
</dbReference>
<reference evidence="2 3" key="1">
    <citation type="submission" date="2019-10" db="EMBL/GenBank/DDBJ databases">
        <title>Gracilibacillus sp. nov. isolated from rice seeds.</title>
        <authorList>
            <person name="He S."/>
        </authorList>
    </citation>
    <scope>NUCLEOTIDE SEQUENCE [LARGE SCALE GENOMIC DNA]</scope>
    <source>
        <strain evidence="2 3">TD8</strain>
    </source>
</reference>
<dbReference type="OrthoDB" id="581425at2"/>
<dbReference type="CDD" id="cd01948">
    <property type="entry name" value="EAL"/>
    <property type="match status" value="1"/>
</dbReference>
<dbReference type="InterPro" id="IPR035919">
    <property type="entry name" value="EAL_sf"/>
</dbReference>
<dbReference type="InterPro" id="IPR050706">
    <property type="entry name" value="Cyclic-di-GMP_PDE-like"/>
</dbReference>
<dbReference type="SUPFAM" id="SSF141868">
    <property type="entry name" value="EAL domain-like"/>
    <property type="match status" value="1"/>
</dbReference>
<dbReference type="GO" id="GO:0071111">
    <property type="term" value="F:cyclic-guanylate-specific phosphodiesterase activity"/>
    <property type="evidence" value="ECO:0007669"/>
    <property type="project" value="InterPro"/>
</dbReference>
<sequence>MSKAKLYDLIDNGKFEHHFQALYDLETLSIMGYEALLRTNLFKNPEILFEQASQTDRFFDLEIQSIRKAFRAFDELCETTDEKSLLLNVFPSNLMNDHFVSYIEQFIAGRRFKPEQVIFEINESDAMTNVSALSQNVNLLRKKGFLIGIDDVGKGVSSLQAIVELQPDYVKMDRYFANQLAKSNRKQEMVRSIVTYCFNTETKFVLEGIEIPEDLEMAKSIGVSIVQGFLLAEPKPLETIISFELKMAKGF</sequence>
<dbReference type="Gene3D" id="3.20.20.450">
    <property type="entry name" value="EAL domain"/>
    <property type="match status" value="1"/>
</dbReference>
<evidence type="ECO:0000313" key="2">
    <source>
        <dbReference type="EMBL" id="KAB8132330.1"/>
    </source>
</evidence>
<proteinExistence type="predicted"/>
<comment type="caution">
    <text evidence="2">The sequence shown here is derived from an EMBL/GenBank/DDBJ whole genome shotgun (WGS) entry which is preliminary data.</text>
</comment>
<dbReference type="EMBL" id="WEID01000063">
    <property type="protein sequence ID" value="KAB8132330.1"/>
    <property type="molecule type" value="Genomic_DNA"/>
</dbReference>
<name>A0A7C8KPP5_9BACI</name>
<gene>
    <name evidence="2" type="ORF">F9U64_12565</name>
</gene>
<dbReference type="InterPro" id="IPR001633">
    <property type="entry name" value="EAL_dom"/>
</dbReference>
<dbReference type="AlphaFoldDB" id="A0A7C8KPP5"/>
<protein>
    <submittedName>
        <fullName evidence="2">EAL domain-containing protein</fullName>
    </submittedName>
</protein>
<organism evidence="2 3">
    <name type="scientific">Gracilibacillus oryzae</name>
    <dbReference type="NCBI Taxonomy" id="1672701"/>
    <lineage>
        <taxon>Bacteria</taxon>
        <taxon>Bacillati</taxon>
        <taxon>Bacillota</taxon>
        <taxon>Bacilli</taxon>
        <taxon>Bacillales</taxon>
        <taxon>Bacillaceae</taxon>
        <taxon>Gracilibacillus</taxon>
    </lineage>
</organism>
<dbReference type="PANTHER" id="PTHR33121">
    <property type="entry name" value="CYCLIC DI-GMP PHOSPHODIESTERASE PDEF"/>
    <property type="match status" value="1"/>
</dbReference>
<dbReference type="PANTHER" id="PTHR33121:SF76">
    <property type="entry name" value="SIGNALING PROTEIN"/>
    <property type="match status" value="1"/>
</dbReference>
<evidence type="ECO:0000259" key="1">
    <source>
        <dbReference type="PROSITE" id="PS50883"/>
    </source>
</evidence>